<evidence type="ECO:0000256" key="1">
    <source>
        <dbReference type="ARBA" id="ARBA00009986"/>
    </source>
</evidence>
<dbReference type="HOGENOM" id="CLU_005391_1_0_1"/>
<dbReference type="PANTHER" id="PTHR42986:SF1">
    <property type="entry name" value="BENZALDEHYDE DEHYDROGENASE YFMT"/>
    <property type="match status" value="1"/>
</dbReference>
<proteinExistence type="inferred from homology"/>
<keyword evidence="8" id="KW-1185">Reference proteome</keyword>
<dbReference type="STRING" id="914234.M2PHG2"/>
<dbReference type="AlphaFoldDB" id="M2PHG2"/>
<evidence type="ECO:0000256" key="3">
    <source>
        <dbReference type="ARBA" id="ARBA00023027"/>
    </source>
</evidence>
<dbReference type="Proteomes" id="UP000016930">
    <property type="component" value="Unassembled WGS sequence"/>
</dbReference>
<reference evidence="7 8" key="1">
    <citation type="journal article" date="2012" name="Proc. Natl. Acad. Sci. U.S.A.">
        <title>Comparative genomics of Ceriporiopsis subvermispora and Phanerochaete chrysosporium provide insight into selective ligninolysis.</title>
        <authorList>
            <person name="Fernandez-Fueyo E."/>
            <person name="Ruiz-Duenas F.J."/>
            <person name="Ferreira P."/>
            <person name="Floudas D."/>
            <person name="Hibbett D.S."/>
            <person name="Canessa P."/>
            <person name="Larrondo L.F."/>
            <person name="James T.Y."/>
            <person name="Seelenfreund D."/>
            <person name="Lobos S."/>
            <person name="Polanco R."/>
            <person name="Tello M."/>
            <person name="Honda Y."/>
            <person name="Watanabe T."/>
            <person name="Watanabe T."/>
            <person name="Ryu J.S."/>
            <person name="Kubicek C.P."/>
            <person name="Schmoll M."/>
            <person name="Gaskell J."/>
            <person name="Hammel K.E."/>
            <person name="St John F.J."/>
            <person name="Vanden Wymelenberg A."/>
            <person name="Sabat G."/>
            <person name="Splinter BonDurant S."/>
            <person name="Syed K."/>
            <person name="Yadav J.S."/>
            <person name="Doddapaneni H."/>
            <person name="Subramanian V."/>
            <person name="Lavin J.L."/>
            <person name="Oguiza J.A."/>
            <person name="Perez G."/>
            <person name="Pisabarro A.G."/>
            <person name="Ramirez L."/>
            <person name="Santoyo F."/>
            <person name="Master E."/>
            <person name="Coutinho P.M."/>
            <person name="Henrissat B."/>
            <person name="Lombard V."/>
            <person name="Magnuson J.K."/>
            <person name="Kuees U."/>
            <person name="Hori C."/>
            <person name="Igarashi K."/>
            <person name="Samejima M."/>
            <person name="Held B.W."/>
            <person name="Barry K.W."/>
            <person name="LaButti K.M."/>
            <person name="Lapidus A."/>
            <person name="Lindquist E.A."/>
            <person name="Lucas S.M."/>
            <person name="Riley R."/>
            <person name="Salamov A.A."/>
            <person name="Hoffmeister D."/>
            <person name="Schwenk D."/>
            <person name="Hadar Y."/>
            <person name="Yarden O."/>
            <person name="de Vries R.P."/>
            <person name="Wiebenga A."/>
            <person name="Stenlid J."/>
            <person name="Eastwood D."/>
            <person name="Grigoriev I.V."/>
            <person name="Berka R.M."/>
            <person name="Blanchette R.A."/>
            <person name="Kersten P."/>
            <person name="Martinez A.T."/>
            <person name="Vicuna R."/>
            <person name="Cullen D."/>
        </authorList>
    </citation>
    <scope>NUCLEOTIDE SEQUENCE [LARGE SCALE GENOMIC DNA]</scope>
    <source>
        <strain evidence="7 8">B</strain>
    </source>
</reference>
<keyword evidence="2 5" id="KW-0560">Oxidoreductase</keyword>
<evidence type="ECO:0000313" key="8">
    <source>
        <dbReference type="Proteomes" id="UP000016930"/>
    </source>
</evidence>
<dbReference type="Gene3D" id="3.40.605.10">
    <property type="entry name" value="Aldehyde Dehydrogenase, Chain A, domain 1"/>
    <property type="match status" value="1"/>
</dbReference>
<name>M2PHG2_CERS8</name>
<dbReference type="Gene3D" id="3.40.309.10">
    <property type="entry name" value="Aldehyde Dehydrogenase, Chain A, domain 2"/>
    <property type="match status" value="1"/>
</dbReference>
<organism evidence="7 8">
    <name type="scientific">Ceriporiopsis subvermispora (strain B)</name>
    <name type="common">White-rot fungus</name>
    <name type="synonym">Gelatoporia subvermispora</name>
    <dbReference type="NCBI Taxonomy" id="914234"/>
    <lineage>
        <taxon>Eukaryota</taxon>
        <taxon>Fungi</taxon>
        <taxon>Dikarya</taxon>
        <taxon>Basidiomycota</taxon>
        <taxon>Agaricomycotina</taxon>
        <taxon>Agaricomycetes</taxon>
        <taxon>Polyporales</taxon>
        <taxon>Gelatoporiaceae</taxon>
        <taxon>Gelatoporia</taxon>
    </lineage>
</organism>
<evidence type="ECO:0000256" key="5">
    <source>
        <dbReference type="RuleBase" id="RU003345"/>
    </source>
</evidence>
<evidence type="ECO:0000313" key="7">
    <source>
        <dbReference type="EMBL" id="EMD35484.1"/>
    </source>
</evidence>
<evidence type="ECO:0000256" key="2">
    <source>
        <dbReference type="ARBA" id="ARBA00023002"/>
    </source>
</evidence>
<keyword evidence="3" id="KW-0520">NAD</keyword>
<sequence>MSVPFTSLYIAGQYRPASDTGTYEIRNPYSQEIVGLAAAATSQDCRDAVEAANRAYQSWENTPLSVRRDVFLKAAELVQGDKYRQKFTSAVQDETSAVEWMVEFNLGEAVNWLREYAAMTLEYKSRTYPSGFPGGNVVEVRRAKGVIFGIAPWNAPLILTLRAAAIPILGGNAVVLKCSEVSPRSQSIVAELFKEAGLPDGVYNFISTSRADAPARVAEIIANPLVRAVNFTGSDVVGRVIAGEAAKYLKPCIFELGGKSAVVVLEDADIERAARAITSSTLCHSGQICMSTERVIVARKVAPVLTAALTELFSKTRAGGPENDISALFREDSAVKVTQMINDAKEKGATLLVGDGSRKGSVMQPHLVTNVKRDMWIWNRETFGPVTTVVEFDTVEEALELANATDYSLSSALWTQNVNAAFDVGGRIRTSYVNVNGPTFHLEGSGDGLGGLG</sequence>
<comment type="similarity">
    <text evidence="1 5">Belongs to the aldehyde dehydrogenase family.</text>
</comment>
<dbReference type="GO" id="GO:0016620">
    <property type="term" value="F:oxidoreductase activity, acting on the aldehyde or oxo group of donors, NAD or NADP as acceptor"/>
    <property type="evidence" value="ECO:0007669"/>
    <property type="project" value="InterPro"/>
</dbReference>
<feature type="domain" description="Aldehyde dehydrogenase" evidence="6">
    <location>
        <begin position="18"/>
        <end position="439"/>
    </location>
</feature>
<dbReference type="InterPro" id="IPR016162">
    <property type="entry name" value="Ald_DH_N"/>
</dbReference>
<protein>
    <recommendedName>
        <fullName evidence="6">Aldehyde dehydrogenase domain-containing protein</fullName>
    </recommendedName>
</protein>
<dbReference type="Pfam" id="PF00171">
    <property type="entry name" value="Aldedh"/>
    <property type="match status" value="1"/>
</dbReference>
<gene>
    <name evidence="7" type="ORF">CERSUDRAFT_96599</name>
</gene>
<dbReference type="PROSITE" id="PS00687">
    <property type="entry name" value="ALDEHYDE_DEHYDR_GLU"/>
    <property type="match status" value="1"/>
</dbReference>
<evidence type="ECO:0000256" key="4">
    <source>
        <dbReference type="PROSITE-ProRule" id="PRU10007"/>
    </source>
</evidence>
<dbReference type="InterPro" id="IPR016161">
    <property type="entry name" value="Ald_DH/histidinol_DH"/>
</dbReference>
<dbReference type="InterPro" id="IPR016163">
    <property type="entry name" value="Ald_DH_C"/>
</dbReference>
<evidence type="ECO:0000259" key="6">
    <source>
        <dbReference type="Pfam" id="PF00171"/>
    </source>
</evidence>
<dbReference type="InterPro" id="IPR029510">
    <property type="entry name" value="Ald_DH_CS_GLU"/>
</dbReference>
<dbReference type="OrthoDB" id="10051290at2759"/>
<dbReference type="InterPro" id="IPR015590">
    <property type="entry name" value="Aldehyde_DH_dom"/>
</dbReference>
<feature type="active site" evidence="4">
    <location>
        <position position="255"/>
    </location>
</feature>
<dbReference type="EMBL" id="KB445800">
    <property type="protein sequence ID" value="EMD35484.1"/>
    <property type="molecule type" value="Genomic_DNA"/>
</dbReference>
<dbReference type="PANTHER" id="PTHR42986">
    <property type="entry name" value="BENZALDEHYDE DEHYDROGENASE YFMT"/>
    <property type="match status" value="1"/>
</dbReference>
<dbReference type="SUPFAM" id="SSF53720">
    <property type="entry name" value="ALDH-like"/>
    <property type="match status" value="1"/>
</dbReference>
<accession>M2PHG2</accession>